<dbReference type="EMBL" id="JBHTCR010000019">
    <property type="protein sequence ID" value="MFC7348973.1"/>
    <property type="molecule type" value="Genomic_DNA"/>
</dbReference>
<gene>
    <name evidence="2" type="ORF">ACFQO9_19825</name>
</gene>
<feature type="compositionally biased region" description="Basic and acidic residues" evidence="1">
    <location>
        <begin position="95"/>
        <end position="105"/>
    </location>
</feature>
<dbReference type="RefSeq" id="WP_378183722.1">
    <property type="nucleotide sequence ID" value="NZ_JBHTCR010000019.1"/>
</dbReference>
<evidence type="ECO:0000313" key="2">
    <source>
        <dbReference type="EMBL" id="MFC7348973.1"/>
    </source>
</evidence>
<evidence type="ECO:0000256" key="1">
    <source>
        <dbReference type="SAM" id="MobiDB-lite"/>
    </source>
</evidence>
<sequence length="431" mass="46833">MLNGSVNPNGNLNLNGGTITGAHDLQNIYGQGAEKNYGKLQESLTQTGDINSPDTNEAEKDYMASLNVSQAQNYNDVKSGTYLPQTVQEQAAAHQENKKNQEAKQKPIGKGNVDASLADLSTTPATQLADHFNIVQNNSTSLLNSQSEKATGKLPKVNAKIGSAFSGSKAKSKSGAGKTVAKSSEKAVKSAGHKPKQKEISFPQNEPLKKTSYSFNAAGNKSGGIEKQAVNEFRSVTLITSSIPTTMQQNTRVDLTGEADTEHLAIEQHDVAQDMNIKKNQAAKDIHKDYGENSIIKKPNDEMLKPSRKITSKAVKKQPIDALKLEGMDEANINAQFEPIIQSKIGAENEKYQAAELEHDQKVLEQEKAAETQIGAEKDQSQEKQRKSVKDAQTDVHNSRTEWQNALDKTESDFTKKSGEQAKTTLGNIKA</sequence>
<proteinExistence type="predicted"/>
<name>A0ABW2M624_9FLAO</name>
<feature type="region of interest" description="Disordered" evidence="1">
    <location>
        <begin position="367"/>
        <end position="431"/>
    </location>
</feature>
<accession>A0ABW2M624</accession>
<feature type="compositionally biased region" description="Low complexity" evidence="1">
    <location>
        <begin position="166"/>
        <end position="182"/>
    </location>
</feature>
<evidence type="ECO:0008006" key="4">
    <source>
        <dbReference type="Google" id="ProtNLM"/>
    </source>
</evidence>
<feature type="region of interest" description="Disordered" evidence="1">
    <location>
        <begin position="89"/>
        <end position="115"/>
    </location>
</feature>
<protein>
    <recommendedName>
        <fullName evidence="4">Conjugal transfer protein TraG</fullName>
    </recommendedName>
</protein>
<feature type="compositionally biased region" description="Basic and acidic residues" evidence="1">
    <location>
        <begin position="367"/>
        <end position="400"/>
    </location>
</feature>
<feature type="non-terminal residue" evidence="2">
    <location>
        <position position="431"/>
    </location>
</feature>
<feature type="compositionally biased region" description="Polar residues" evidence="1">
    <location>
        <begin position="421"/>
        <end position="431"/>
    </location>
</feature>
<comment type="caution">
    <text evidence="2">The sequence shown here is derived from an EMBL/GenBank/DDBJ whole genome shotgun (WGS) entry which is preliminary data.</text>
</comment>
<evidence type="ECO:0000313" key="3">
    <source>
        <dbReference type="Proteomes" id="UP001596550"/>
    </source>
</evidence>
<dbReference type="Proteomes" id="UP001596550">
    <property type="component" value="Unassembled WGS sequence"/>
</dbReference>
<keyword evidence="3" id="KW-1185">Reference proteome</keyword>
<reference evidence="3" key="1">
    <citation type="journal article" date="2019" name="Int. J. Syst. Evol. Microbiol.">
        <title>The Global Catalogue of Microorganisms (GCM) 10K type strain sequencing project: providing services to taxonomists for standard genome sequencing and annotation.</title>
        <authorList>
            <consortium name="The Broad Institute Genomics Platform"/>
            <consortium name="The Broad Institute Genome Sequencing Center for Infectious Disease"/>
            <person name="Wu L."/>
            <person name="Ma J."/>
        </authorList>
    </citation>
    <scope>NUCLEOTIDE SEQUENCE [LARGE SCALE GENOMIC DNA]</scope>
    <source>
        <strain evidence="3">CCUG 54781</strain>
    </source>
</reference>
<feature type="region of interest" description="Disordered" evidence="1">
    <location>
        <begin position="166"/>
        <end position="207"/>
    </location>
</feature>
<feature type="compositionally biased region" description="Basic and acidic residues" evidence="1">
    <location>
        <begin position="408"/>
        <end position="420"/>
    </location>
</feature>
<organism evidence="2 3">
    <name type="scientific">Chryseobacterium zhengzhouense</name>
    <dbReference type="NCBI Taxonomy" id="1636086"/>
    <lineage>
        <taxon>Bacteria</taxon>
        <taxon>Pseudomonadati</taxon>
        <taxon>Bacteroidota</taxon>
        <taxon>Flavobacteriia</taxon>
        <taxon>Flavobacteriales</taxon>
        <taxon>Weeksellaceae</taxon>
        <taxon>Chryseobacterium group</taxon>
        <taxon>Chryseobacterium</taxon>
    </lineage>
</organism>